<dbReference type="AlphaFoldDB" id="A0A6V7XMH8"/>
<gene>
    <name evidence="1" type="ORF">MENT_LOCUS53988</name>
</gene>
<name>A0A6V7XMH8_MELEN</name>
<evidence type="ECO:0000313" key="2">
    <source>
        <dbReference type="Proteomes" id="UP000580250"/>
    </source>
</evidence>
<proteinExistence type="predicted"/>
<organism evidence="1 2">
    <name type="scientific">Meloidogyne enterolobii</name>
    <name type="common">Root-knot nematode worm</name>
    <name type="synonym">Meloidogyne mayaguensis</name>
    <dbReference type="NCBI Taxonomy" id="390850"/>
    <lineage>
        <taxon>Eukaryota</taxon>
        <taxon>Metazoa</taxon>
        <taxon>Ecdysozoa</taxon>
        <taxon>Nematoda</taxon>
        <taxon>Chromadorea</taxon>
        <taxon>Rhabditida</taxon>
        <taxon>Tylenchina</taxon>
        <taxon>Tylenchomorpha</taxon>
        <taxon>Tylenchoidea</taxon>
        <taxon>Meloidogynidae</taxon>
        <taxon>Meloidogyninae</taxon>
        <taxon>Meloidogyne</taxon>
    </lineage>
</organism>
<protein>
    <submittedName>
        <fullName evidence="1">Uncharacterized protein</fullName>
    </submittedName>
</protein>
<accession>A0A6V7XMH8</accession>
<reference evidence="1 2" key="1">
    <citation type="submission" date="2020-08" db="EMBL/GenBank/DDBJ databases">
        <authorList>
            <person name="Koutsovoulos G."/>
            <person name="Danchin GJ E."/>
        </authorList>
    </citation>
    <scope>NUCLEOTIDE SEQUENCE [LARGE SCALE GENOMIC DNA]</scope>
</reference>
<dbReference type="EMBL" id="CAJEWN010001863">
    <property type="protein sequence ID" value="CAD2200514.1"/>
    <property type="molecule type" value="Genomic_DNA"/>
</dbReference>
<evidence type="ECO:0000313" key="1">
    <source>
        <dbReference type="EMBL" id="CAD2200514.1"/>
    </source>
</evidence>
<comment type="caution">
    <text evidence="1">The sequence shown here is derived from an EMBL/GenBank/DDBJ whole genome shotgun (WGS) entry which is preliminary data.</text>
</comment>
<dbReference type="Proteomes" id="UP000580250">
    <property type="component" value="Unassembled WGS sequence"/>
</dbReference>
<sequence>MNNIHLNVLDAIITNSDRMRNYLCNNNITKIKSILFELMLSPKLIMLENLHPEVLKIGKVIDTFQVDQIGRISGSLNF</sequence>